<dbReference type="InterPro" id="IPR009955">
    <property type="entry name" value="LEAP-2"/>
</dbReference>
<evidence type="ECO:0000256" key="11">
    <source>
        <dbReference type="SAM" id="SignalP"/>
    </source>
</evidence>
<dbReference type="GO" id="GO:0005576">
    <property type="term" value="C:extracellular region"/>
    <property type="evidence" value="ECO:0007669"/>
    <property type="project" value="UniProtKB-SubCell"/>
</dbReference>
<dbReference type="AlphaFoldDB" id="A0A401S1T8"/>
<evidence type="ECO:0000256" key="4">
    <source>
        <dbReference type="ARBA" id="ARBA00020494"/>
    </source>
</evidence>
<protein>
    <recommendedName>
        <fullName evidence="4">Liver-expressed antimicrobial peptide 2</fullName>
    </recommendedName>
</protein>
<evidence type="ECO:0000256" key="3">
    <source>
        <dbReference type="ARBA" id="ARBA00008047"/>
    </source>
</evidence>
<evidence type="ECO:0000256" key="7">
    <source>
        <dbReference type="ARBA" id="ARBA00022685"/>
    </source>
</evidence>
<dbReference type="PANTHER" id="PTHR21007">
    <property type="entry name" value="LIVER EXPRESSED ANTIMICROBIAL PEPTIDE 2"/>
    <property type="match status" value="1"/>
</dbReference>
<feature type="chain" id="PRO_5019516865" description="Liver-expressed antimicrobial peptide 2" evidence="11">
    <location>
        <begin position="17"/>
        <end position="75"/>
    </location>
</feature>
<comment type="caution">
    <text evidence="12">The sequence shown here is derived from an EMBL/GenBank/DDBJ whole genome shotgun (WGS) entry which is preliminary data.</text>
</comment>
<evidence type="ECO:0000256" key="2">
    <source>
        <dbReference type="ARBA" id="ARBA00004613"/>
    </source>
</evidence>
<accession>A0A401S1T8</accession>
<dbReference type="PANTHER" id="PTHR21007:SF1">
    <property type="entry name" value="LIVER-EXPRESSED ANTIMICROBIAL PEPTIDE 2"/>
    <property type="match status" value="1"/>
</dbReference>
<keyword evidence="13" id="KW-1185">Reference proteome</keyword>
<dbReference type="Gene3D" id="4.10.40.50">
    <property type="match status" value="1"/>
</dbReference>
<organism evidence="12 13">
    <name type="scientific">Chiloscyllium punctatum</name>
    <name type="common">Brownbanded bambooshark</name>
    <name type="synonym">Hemiscyllium punctatum</name>
    <dbReference type="NCBI Taxonomy" id="137246"/>
    <lineage>
        <taxon>Eukaryota</taxon>
        <taxon>Metazoa</taxon>
        <taxon>Chordata</taxon>
        <taxon>Craniata</taxon>
        <taxon>Vertebrata</taxon>
        <taxon>Chondrichthyes</taxon>
        <taxon>Elasmobranchii</taxon>
        <taxon>Galeomorphii</taxon>
        <taxon>Galeoidea</taxon>
        <taxon>Orectolobiformes</taxon>
        <taxon>Hemiscylliidae</taxon>
        <taxon>Chiloscyllium</taxon>
    </lineage>
</organism>
<dbReference type="GO" id="GO:0061844">
    <property type="term" value="P:antimicrobial humoral immune response mediated by antimicrobial peptide"/>
    <property type="evidence" value="ECO:0007669"/>
    <property type="project" value="TreeGrafter"/>
</dbReference>
<evidence type="ECO:0000256" key="9">
    <source>
        <dbReference type="ARBA" id="ARBA00023022"/>
    </source>
</evidence>
<keyword evidence="7" id="KW-0165">Cleavage on pair of basic residues</keyword>
<evidence type="ECO:0000313" key="12">
    <source>
        <dbReference type="EMBL" id="GCC24347.1"/>
    </source>
</evidence>
<dbReference type="GO" id="GO:0042742">
    <property type="term" value="P:defense response to bacterium"/>
    <property type="evidence" value="ECO:0007669"/>
    <property type="project" value="UniProtKB-KW"/>
</dbReference>
<dbReference type="Proteomes" id="UP000287033">
    <property type="component" value="Unassembled WGS sequence"/>
</dbReference>
<dbReference type="EMBL" id="BEZZ01000055">
    <property type="protein sequence ID" value="GCC24347.1"/>
    <property type="molecule type" value="Genomic_DNA"/>
</dbReference>
<evidence type="ECO:0000256" key="8">
    <source>
        <dbReference type="ARBA" id="ARBA00022729"/>
    </source>
</evidence>
<evidence type="ECO:0000256" key="1">
    <source>
        <dbReference type="ARBA" id="ARBA00002585"/>
    </source>
</evidence>
<comment type="function">
    <text evidence="1">Has an antimicrobial activity.</text>
</comment>
<keyword evidence="6" id="KW-0929">Antimicrobial</keyword>
<evidence type="ECO:0000256" key="5">
    <source>
        <dbReference type="ARBA" id="ARBA00022525"/>
    </source>
</evidence>
<keyword evidence="9" id="KW-0044">Antibiotic</keyword>
<feature type="signal peptide" evidence="11">
    <location>
        <begin position="1"/>
        <end position="16"/>
    </location>
</feature>
<keyword evidence="10" id="KW-1015">Disulfide bond</keyword>
<proteinExistence type="inferred from homology"/>
<evidence type="ECO:0000256" key="6">
    <source>
        <dbReference type="ARBA" id="ARBA00022529"/>
    </source>
</evidence>
<evidence type="ECO:0000313" key="13">
    <source>
        <dbReference type="Proteomes" id="UP000287033"/>
    </source>
</evidence>
<gene>
    <name evidence="12" type="ORF">chiPu_0002747</name>
</gene>
<reference evidence="12 13" key="1">
    <citation type="journal article" date="2018" name="Nat. Ecol. Evol.">
        <title>Shark genomes provide insights into elasmobranch evolution and the origin of vertebrates.</title>
        <authorList>
            <person name="Hara Y"/>
            <person name="Yamaguchi K"/>
            <person name="Onimaru K"/>
            <person name="Kadota M"/>
            <person name="Koyanagi M"/>
            <person name="Keeley SD"/>
            <person name="Tatsumi K"/>
            <person name="Tanaka K"/>
            <person name="Motone F"/>
            <person name="Kageyama Y"/>
            <person name="Nozu R"/>
            <person name="Adachi N"/>
            <person name="Nishimura O"/>
            <person name="Nakagawa R"/>
            <person name="Tanegashima C"/>
            <person name="Kiyatake I"/>
            <person name="Matsumoto R"/>
            <person name="Murakumo K"/>
            <person name="Nishida K"/>
            <person name="Terakita A"/>
            <person name="Kuratani S"/>
            <person name="Sato K"/>
            <person name="Hyodo S Kuraku.S."/>
        </authorList>
    </citation>
    <scope>NUCLEOTIDE SEQUENCE [LARGE SCALE GENOMIC DNA]</scope>
</reference>
<name>A0A401S1T8_CHIPU</name>
<keyword evidence="5" id="KW-0964">Secreted</keyword>
<dbReference type="Pfam" id="PF07359">
    <property type="entry name" value="LEAP-2"/>
    <property type="match status" value="1"/>
</dbReference>
<dbReference type="OrthoDB" id="9450163at2759"/>
<keyword evidence="8 11" id="KW-0732">Signal</keyword>
<comment type="subcellular location">
    <subcellularLocation>
        <location evidence="2">Secreted</location>
    </subcellularLocation>
</comment>
<comment type="similarity">
    <text evidence="3">Belongs to the LEAP2 family.</text>
</comment>
<sequence>MIVCITLLVFCSQLESKPIQNKVFLRSLLRRVSRNTPFWRMVSGNKPIKAFCHHNYECSTKICRDGHCTHSKFVS</sequence>
<evidence type="ECO:0000256" key="10">
    <source>
        <dbReference type="ARBA" id="ARBA00023157"/>
    </source>
</evidence>